<dbReference type="InterPro" id="IPR013154">
    <property type="entry name" value="ADH-like_N"/>
</dbReference>
<dbReference type="Pfam" id="PF00107">
    <property type="entry name" value="ADH_zinc_N"/>
    <property type="match status" value="1"/>
</dbReference>
<comment type="similarity">
    <text evidence="2">Belongs to the zinc-containing alcohol dehydrogenase family.</text>
</comment>
<comment type="cofactor">
    <cofactor evidence="1">
        <name>Zn(2+)</name>
        <dbReference type="ChEBI" id="CHEBI:29105"/>
    </cofactor>
</comment>
<dbReference type="Gene3D" id="3.40.50.720">
    <property type="entry name" value="NAD(P)-binding Rossmann-like Domain"/>
    <property type="match status" value="1"/>
</dbReference>
<evidence type="ECO:0000313" key="8">
    <source>
        <dbReference type="Proteomes" id="UP000309676"/>
    </source>
</evidence>
<dbReference type="AlphaFoldDB" id="A0A5R9GE43"/>
<dbReference type="CDD" id="cd08255">
    <property type="entry name" value="2-desacetyl-2-hydroxyethyl_bacteriochlorophyllide_like"/>
    <property type="match status" value="1"/>
</dbReference>
<organism evidence="7 8">
    <name type="scientific">Paenibacillus antri</name>
    <dbReference type="NCBI Taxonomy" id="2582848"/>
    <lineage>
        <taxon>Bacteria</taxon>
        <taxon>Bacillati</taxon>
        <taxon>Bacillota</taxon>
        <taxon>Bacilli</taxon>
        <taxon>Bacillales</taxon>
        <taxon>Paenibacillaceae</taxon>
        <taxon>Paenibacillus</taxon>
    </lineage>
</organism>
<dbReference type="RefSeq" id="WP_138194036.1">
    <property type="nucleotide sequence ID" value="NZ_VCIW01000005.1"/>
</dbReference>
<name>A0A5R9GE43_9BACL</name>
<dbReference type="SMART" id="SM00829">
    <property type="entry name" value="PKS_ER"/>
    <property type="match status" value="1"/>
</dbReference>
<keyword evidence="4" id="KW-0862">Zinc</keyword>
<protein>
    <submittedName>
        <fullName evidence="7">Zinc-binding alcohol dehydrogenase</fullName>
    </submittedName>
</protein>
<sequence length="333" mass="35300">MKAVVTQEGKIRVADVPMPTVEANGVLVKTEYSAISPGTEQMMSRTAHKHPVSLGYSSAGVVQEVGPLATHLKVGDRVACYGAPYVRHAEWLSVPRHLAVPIPDNVTTADASTVGLGAIAIHGLRQAGLQFGETAVVVGLGILGQLIAQIALAAGYRVVACDVSEARCALAESLGIPNVCRSSDEVEACIAEAAGGLGADAVVLCASAKTGELIDLGLGWIRDRGKVVVVGDLKLDFSRELMFAKEATVLISRAGGPGRYDETYERLGVDYPIGFARWTEGRNMEAYLRLAAEGKVRIGPLLSRVVPIRQADDAFRLLREDPQGTTGVVLEYR</sequence>
<evidence type="ECO:0000256" key="1">
    <source>
        <dbReference type="ARBA" id="ARBA00001947"/>
    </source>
</evidence>
<dbReference type="Pfam" id="PF08240">
    <property type="entry name" value="ADH_N"/>
    <property type="match status" value="1"/>
</dbReference>
<reference evidence="7 8" key="1">
    <citation type="submission" date="2019-05" db="EMBL/GenBank/DDBJ databases">
        <authorList>
            <person name="Narsing Rao M.P."/>
            <person name="Li W.J."/>
        </authorList>
    </citation>
    <scope>NUCLEOTIDE SEQUENCE [LARGE SCALE GENOMIC DNA]</scope>
    <source>
        <strain evidence="7 8">SYSU_K30003</strain>
    </source>
</reference>
<dbReference type="PANTHER" id="PTHR43350">
    <property type="entry name" value="NAD-DEPENDENT ALCOHOL DEHYDROGENASE"/>
    <property type="match status" value="1"/>
</dbReference>
<dbReference type="Gene3D" id="3.90.180.10">
    <property type="entry name" value="Medium-chain alcohol dehydrogenases, catalytic domain"/>
    <property type="match status" value="2"/>
</dbReference>
<keyword evidence="8" id="KW-1185">Reference proteome</keyword>
<evidence type="ECO:0000259" key="6">
    <source>
        <dbReference type="SMART" id="SM00829"/>
    </source>
</evidence>
<comment type="caution">
    <text evidence="7">The sequence shown here is derived from an EMBL/GenBank/DDBJ whole genome shotgun (WGS) entry which is preliminary data.</text>
</comment>
<evidence type="ECO:0000256" key="3">
    <source>
        <dbReference type="ARBA" id="ARBA00022723"/>
    </source>
</evidence>
<dbReference type="GO" id="GO:0016491">
    <property type="term" value="F:oxidoreductase activity"/>
    <property type="evidence" value="ECO:0007669"/>
    <property type="project" value="UniProtKB-KW"/>
</dbReference>
<dbReference type="Proteomes" id="UP000309676">
    <property type="component" value="Unassembled WGS sequence"/>
</dbReference>
<dbReference type="EMBL" id="VCIW01000005">
    <property type="protein sequence ID" value="TLS52380.1"/>
    <property type="molecule type" value="Genomic_DNA"/>
</dbReference>
<evidence type="ECO:0000256" key="5">
    <source>
        <dbReference type="ARBA" id="ARBA00023002"/>
    </source>
</evidence>
<keyword evidence="3" id="KW-0479">Metal-binding</keyword>
<dbReference type="SUPFAM" id="SSF51735">
    <property type="entry name" value="NAD(P)-binding Rossmann-fold domains"/>
    <property type="match status" value="1"/>
</dbReference>
<dbReference type="InterPro" id="IPR036291">
    <property type="entry name" value="NAD(P)-bd_dom_sf"/>
</dbReference>
<dbReference type="InterPro" id="IPR011032">
    <property type="entry name" value="GroES-like_sf"/>
</dbReference>
<keyword evidence="5" id="KW-0560">Oxidoreductase</keyword>
<feature type="domain" description="Enoyl reductase (ER)" evidence="6">
    <location>
        <begin position="9"/>
        <end position="330"/>
    </location>
</feature>
<dbReference type="InterPro" id="IPR020843">
    <property type="entry name" value="ER"/>
</dbReference>
<dbReference type="OrthoDB" id="9781031at2"/>
<dbReference type="InterPro" id="IPR013149">
    <property type="entry name" value="ADH-like_C"/>
</dbReference>
<dbReference type="PANTHER" id="PTHR43350:SF19">
    <property type="entry name" value="D-GULOSIDE 3-DEHYDROGENASE"/>
    <property type="match status" value="1"/>
</dbReference>
<accession>A0A5R9GE43</accession>
<proteinExistence type="inferred from homology"/>
<dbReference type="SUPFAM" id="SSF50129">
    <property type="entry name" value="GroES-like"/>
    <property type="match status" value="1"/>
</dbReference>
<gene>
    <name evidence="7" type="ORF">FE782_10445</name>
</gene>
<evidence type="ECO:0000256" key="2">
    <source>
        <dbReference type="ARBA" id="ARBA00008072"/>
    </source>
</evidence>
<evidence type="ECO:0000256" key="4">
    <source>
        <dbReference type="ARBA" id="ARBA00022833"/>
    </source>
</evidence>
<evidence type="ECO:0000313" key="7">
    <source>
        <dbReference type="EMBL" id="TLS52380.1"/>
    </source>
</evidence>
<dbReference type="GO" id="GO:0046872">
    <property type="term" value="F:metal ion binding"/>
    <property type="evidence" value="ECO:0007669"/>
    <property type="project" value="UniProtKB-KW"/>
</dbReference>